<gene>
    <name evidence="4" type="ORF">HHL09_11305</name>
</gene>
<dbReference type="InterPro" id="IPR007131">
    <property type="entry name" value="SHD1"/>
</dbReference>
<dbReference type="KEGG" id="luo:HHL09_11305"/>
<feature type="signal peptide" evidence="2">
    <location>
        <begin position="1"/>
        <end position="24"/>
    </location>
</feature>
<sequence>MKPYPRTITTLAAAAAILSAPAWARTWTDTQGRQIEATLVDSNDTEVILQLDSNNEIFRLPLAKLSAEDLKFLGKKAPAVPDKGAPVPPKKELPPKPGPAAPAGELNFNAPWPQTVKFDADPQIQTITEDKETKKFIYESSNYRFICNVRLSQSVVKGFAVMFESSYNYCRALPLAISGGSKTDGKYLILLFETKEQYVEAGGPPTSAGVYMPGRNTVMVPLTSLGVRPVGSSYMLDRDKANGTLVHEITHQLTPGPYYSRGAMGWFSEGLAEYVTATPYRSGVFKVKSNFDDIVAYATGYGKDDTRGRALGEKISAPALKDFMLMSYGNFTGPRANFNYGFGLILTTYFLHLDGNGDAARAKKFLQALRAGKSGQEAIDVLLDGRSYEEMQDAISKAWKRKRVEIEWDGTSSMTDEEESDE</sequence>
<protein>
    <recommendedName>
        <fullName evidence="3">SLA1 homology domain-containing protein</fullName>
    </recommendedName>
</protein>
<dbReference type="RefSeq" id="WP_169454747.1">
    <property type="nucleotide sequence ID" value="NZ_CP051774.1"/>
</dbReference>
<evidence type="ECO:0000256" key="1">
    <source>
        <dbReference type="SAM" id="MobiDB-lite"/>
    </source>
</evidence>
<evidence type="ECO:0000259" key="3">
    <source>
        <dbReference type="Pfam" id="PF03983"/>
    </source>
</evidence>
<keyword evidence="5" id="KW-1185">Reference proteome</keyword>
<evidence type="ECO:0000313" key="5">
    <source>
        <dbReference type="Proteomes" id="UP000501812"/>
    </source>
</evidence>
<dbReference type="Proteomes" id="UP000501812">
    <property type="component" value="Chromosome"/>
</dbReference>
<dbReference type="GO" id="GO:0030674">
    <property type="term" value="F:protein-macromolecule adaptor activity"/>
    <property type="evidence" value="ECO:0007669"/>
    <property type="project" value="InterPro"/>
</dbReference>
<dbReference type="GO" id="GO:0043130">
    <property type="term" value="F:ubiquitin binding"/>
    <property type="evidence" value="ECO:0007669"/>
    <property type="project" value="InterPro"/>
</dbReference>
<dbReference type="EMBL" id="CP051774">
    <property type="protein sequence ID" value="QJE96346.1"/>
    <property type="molecule type" value="Genomic_DNA"/>
</dbReference>
<proteinExistence type="predicted"/>
<accession>A0A858RGR4</accession>
<dbReference type="GO" id="GO:0042802">
    <property type="term" value="F:identical protein binding"/>
    <property type="evidence" value="ECO:0007669"/>
    <property type="project" value="InterPro"/>
</dbReference>
<feature type="domain" description="SLA1 homology" evidence="3">
    <location>
        <begin position="21"/>
        <end position="75"/>
    </location>
</feature>
<reference evidence="4 5" key="1">
    <citation type="submission" date="2020-04" db="EMBL/GenBank/DDBJ databases">
        <title>Luteolibacter sp. G-1-1-1 isolated from soil.</title>
        <authorList>
            <person name="Dahal R.H."/>
        </authorList>
    </citation>
    <scope>NUCLEOTIDE SEQUENCE [LARGE SCALE GENOMIC DNA]</scope>
    <source>
        <strain evidence="4 5">G-1-1-1</strain>
    </source>
</reference>
<evidence type="ECO:0000256" key="2">
    <source>
        <dbReference type="SAM" id="SignalP"/>
    </source>
</evidence>
<evidence type="ECO:0000313" key="4">
    <source>
        <dbReference type="EMBL" id="QJE96346.1"/>
    </source>
</evidence>
<feature type="chain" id="PRO_5032605186" description="SLA1 homology domain-containing protein" evidence="2">
    <location>
        <begin position="25"/>
        <end position="422"/>
    </location>
</feature>
<organism evidence="4 5">
    <name type="scientific">Luteolibacter luteus</name>
    <dbReference type="NCBI Taxonomy" id="2728835"/>
    <lineage>
        <taxon>Bacteria</taxon>
        <taxon>Pseudomonadati</taxon>
        <taxon>Verrucomicrobiota</taxon>
        <taxon>Verrucomicrobiia</taxon>
        <taxon>Verrucomicrobiales</taxon>
        <taxon>Verrucomicrobiaceae</taxon>
        <taxon>Luteolibacter</taxon>
    </lineage>
</organism>
<dbReference type="Pfam" id="PF03983">
    <property type="entry name" value="SHD1"/>
    <property type="match status" value="1"/>
</dbReference>
<dbReference type="GO" id="GO:0008092">
    <property type="term" value="F:cytoskeletal protein binding"/>
    <property type="evidence" value="ECO:0007669"/>
    <property type="project" value="InterPro"/>
</dbReference>
<keyword evidence="2" id="KW-0732">Signal</keyword>
<dbReference type="Gene3D" id="2.30.30.700">
    <property type="entry name" value="SLA1 homology domain 1"/>
    <property type="match status" value="1"/>
</dbReference>
<name>A0A858RGR4_9BACT</name>
<dbReference type="AlphaFoldDB" id="A0A858RGR4"/>
<feature type="region of interest" description="Disordered" evidence="1">
    <location>
        <begin position="81"/>
        <end position="106"/>
    </location>
</feature>